<evidence type="ECO:0000259" key="4">
    <source>
        <dbReference type="Pfam" id="PF00248"/>
    </source>
</evidence>
<keyword evidence="3" id="KW-0560">Oxidoreductase</keyword>
<dbReference type="Proteomes" id="UP001061862">
    <property type="component" value="Plasmid p_unnamed1"/>
</dbReference>
<feature type="domain" description="NADP-dependent oxidoreductase" evidence="4">
    <location>
        <begin position="18"/>
        <end position="262"/>
    </location>
</feature>
<dbReference type="PROSITE" id="PS00062">
    <property type="entry name" value="ALDOKETO_REDUCTASE_2"/>
    <property type="match status" value="1"/>
</dbReference>
<dbReference type="PIRSF" id="PIRSF000097">
    <property type="entry name" value="AKR"/>
    <property type="match status" value="1"/>
</dbReference>
<evidence type="ECO:0000313" key="5">
    <source>
        <dbReference type="EMBL" id="UXN68018.1"/>
    </source>
</evidence>
<name>A0ABY6C820_9HYPH</name>
<dbReference type="Pfam" id="PF00248">
    <property type="entry name" value="Aldo_ket_red"/>
    <property type="match status" value="1"/>
</dbReference>
<evidence type="ECO:0000256" key="1">
    <source>
        <dbReference type="ARBA" id="ARBA00007905"/>
    </source>
</evidence>
<sequence length="278" mass="30902">MTLSPHITLNDGNTIPRLGLGVWRLADAEAPKLIAEAIDAGYRHIDTAQAYQNEGGVGQGLKNTKVRRRDIWVTSKLQTSLQGYDSTLRAFDQTMSKLGLDQLDLFLVHWPAPARDQYVATWKAFIELQQQGRIRSIGVSNFLPEHLERIIGETGVTPAVNQIELHPSFQQGASRDWHNQHGIVTESYSPLGGKGTALLENPVIAGIARRLGKSPAQVIIRWHLQLDLVVLPKSSKLERAVENFNVWDFDLTENDMSAIAGLDRPDGKTLPHPNELND</sequence>
<protein>
    <submittedName>
        <fullName evidence="5">Aldo/keto reductase</fullName>
    </submittedName>
</protein>
<dbReference type="InterPro" id="IPR036812">
    <property type="entry name" value="NAD(P)_OxRdtase_dom_sf"/>
</dbReference>
<evidence type="ECO:0000256" key="2">
    <source>
        <dbReference type="ARBA" id="ARBA00022857"/>
    </source>
</evidence>
<evidence type="ECO:0000256" key="3">
    <source>
        <dbReference type="ARBA" id="ARBA00023002"/>
    </source>
</evidence>
<reference evidence="5 6" key="1">
    <citation type="submission" date="2022-09" db="EMBL/GenBank/DDBJ databases">
        <title>Interaction between co-microsymbionts with complementary sets of symbiotic genes in legume-rhizobium systems.</title>
        <authorList>
            <person name="Safronova V."/>
            <person name="Sazanova A."/>
            <person name="Afonin A."/>
            <person name="Chirak E."/>
        </authorList>
    </citation>
    <scope>NUCLEOTIDE SEQUENCE [LARGE SCALE GENOMIC DNA]</scope>
    <source>
        <strain evidence="5 6">A18/4-1</strain>
        <plasmid evidence="5 6">p_unnamed1</plasmid>
    </source>
</reference>
<dbReference type="PROSITE" id="PS00798">
    <property type="entry name" value="ALDOKETO_REDUCTASE_1"/>
    <property type="match status" value="1"/>
</dbReference>
<dbReference type="InterPro" id="IPR023210">
    <property type="entry name" value="NADP_OxRdtase_dom"/>
</dbReference>
<comment type="similarity">
    <text evidence="1">Belongs to the aldo/keto reductase family.</text>
</comment>
<evidence type="ECO:0000313" key="6">
    <source>
        <dbReference type="Proteomes" id="UP001061862"/>
    </source>
</evidence>
<geneLocation type="plasmid" evidence="5 6">
    <name>p_unnamed1</name>
</geneLocation>
<organism evidence="5 6">
    <name type="scientific">Devosia neptuniae</name>
    <dbReference type="NCBI Taxonomy" id="191302"/>
    <lineage>
        <taxon>Bacteria</taxon>
        <taxon>Pseudomonadati</taxon>
        <taxon>Pseudomonadota</taxon>
        <taxon>Alphaproteobacteria</taxon>
        <taxon>Hyphomicrobiales</taxon>
        <taxon>Devosiaceae</taxon>
        <taxon>Devosia</taxon>
    </lineage>
</organism>
<dbReference type="PRINTS" id="PR00069">
    <property type="entry name" value="ALDKETRDTASE"/>
</dbReference>
<dbReference type="InterPro" id="IPR020471">
    <property type="entry name" value="AKR"/>
</dbReference>
<dbReference type="EMBL" id="CP104964">
    <property type="protein sequence ID" value="UXN68018.1"/>
    <property type="molecule type" value="Genomic_DNA"/>
</dbReference>
<dbReference type="Gene3D" id="3.20.20.100">
    <property type="entry name" value="NADP-dependent oxidoreductase domain"/>
    <property type="match status" value="1"/>
</dbReference>
<proteinExistence type="inferred from homology"/>
<gene>
    <name evidence="5" type="ORF">N8A98_00410</name>
</gene>
<dbReference type="PANTHER" id="PTHR43827:SF3">
    <property type="entry name" value="NADP-DEPENDENT OXIDOREDUCTASE DOMAIN-CONTAINING PROTEIN"/>
    <property type="match status" value="1"/>
</dbReference>
<dbReference type="PANTHER" id="PTHR43827">
    <property type="entry name" value="2,5-DIKETO-D-GLUCONIC ACID REDUCTASE"/>
    <property type="match status" value="1"/>
</dbReference>
<dbReference type="RefSeq" id="WP_262165619.1">
    <property type="nucleotide sequence ID" value="NZ_CP104964.1"/>
</dbReference>
<keyword evidence="2" id="KW-0521">NADP</keyword>
<accession>A0ABY6C820</accession>
<keyword evidence="5" id="KW-0614">Plasmid</keyword>
<dbReference type="SUPFAM" id="SSF51430">
    <property type="entry name" value="NAD(P)-linked oxidoreductase"/>
    <property type="match status" value="1"/>
</dbReference>
<keyword evidence="6" id="KW-1185">Reference proteome</keyword>
<dbReference type="InterPro" id="IPR018170">
    <property type="entry name" value="Aldo/ket_reductase_CS"/>
</dbReference>